<evidence type="ECO:0000256" key="5">
    <source>
        <dbReference type="ARBA" id="ARBA00022750"/>
    </source>
</evidence>
<keyword evidence="4 10" id="KW-0812">Transmembrane</keyword>
<evidence type="ECO:0000256" key="6">
    <source>
        <dbReference type="ARBA" id="ARBA00022801"/>
    </source>
</evidence>
<feature type="transmembrane region" description="Helical" evidence="10">
    <location>
        <begin position="60"/>
        <end position="82"/>
    </location>
</feature>
<keyword evidence="5" id="KW-0064">Aspartyl protease</keyword>
<keyword evidence="6" id="KW-0378">Hydrolase</keyword>
<comment type="similarity">
    <text evidence="1 9">Belongs to the peptidase A8 family.</text>
</comment>
<dbReference type="AlphaFoldDB" id="A0A5M9I392"/>
<dbReference type="Proteomes" id="UP000322025">
    <property type="component" value="Unassembled WGS sequence"/>
</dbReference>
<keyword evidence="8 10" id="KW-0472">Membrane</keyword>
<keyword evidence="7 10" id="KW-1133">Transmembrane helix</keyword>
<evidence type="ECO:0000256" key="1">
    <source>
        <dbReference type="ARBA" id="ARBA00006139"/>
    </source>
</evidence>
<reference evidence="11 12" key="1">
    <citation type="submission" date="2019-07" db="EMBL/GenBank/DDBJ databases">
        <authorList>
            <person name="Wongkuna S."/>
            <person name="Scaria J."/>
        </authorList>
    </citation>
    <scope>NUCLEOTIDE SEQUENCE [LARGE SCALE GENOMIC DNA]</scope>
    <source>
        <strain evidence="11 12">SW178</strain>
    </source>
</reference>
<keyword evidence="12" id="KW-1185">Reference proteome</keyword>
<proteinExistence type="inferred from homology"/>
<dbReference type="RefSeq" id="WP_087150958.1">
    <property type="nucleotide sequence ID" value="NZ_VMSO01000005.1"/>
</dbReference>
<evidence type="ECO:0000256" key="3">
    <source>
        <dbReference type="ARBA" id="ARBA00022670"/>
    </source>
</evidence>
<gene>
    <name evidence="11" type="ORF">FNY66_05475</name>
</gene>
<protein>
    <submittedName>
        <fullName evidence="11">Signal peptidase II</fullName>
    </submittedName>
</protein>
<evidence type="ECO:0000313" key="11">
    <source>
        <dbReference type="EMBL" id="KAA8501895.1"/>
    </source>
</evidence>
<accession>A0A5M9I392</accession>
<evidence type="ECO:0000256" key="2">
    <source>
        <dbReference type="ARBA" id="ARBA00022475"/>
    </source>
</evidence>
<dbReference type="Pfam" id="PF01252">
    <property type="entry name" value="Peptidase_A8"/>
    <property type="match status" value="1"/>
</dbReference>
<keyword evidence="2" id="KW-1003">Cell membrane</keyword>
<evidence type="ECO:0000256" key="9">
    <source>
        <dbReference type="RuleBase" id="RU004181"/>
    </source>
</evidence>
<dbReference type="InterPro" id="IPR001872">
    <property type="entry name" value="Peptidase_A8"/>
</dbReference>
<dbReference type="EMBL" id="VMSO01000005">
    <property type="protein sequence ID" value="KAA8501895.1"/>
    <property type="molecule type" value="Genomic_DNA"/>
</dbReference>
<comment type="caution">
    <text evidence="11">The sequence shown here is derived from an EMBL/GenBank/DDBJ whole genome shotgun (WGS) entry which is preliminary data.</text>
</comment>
<organism evidence="11 12">
    <name type="scientific">Mediterraneibacter catenae</name>
    <dbReference type="NCBI Taxonomy" id="2594882"/>
    <lineage>
        <taxon>Bacteria</taxon>
        <taxon>Bacillati</taxon>
        <taxon>Bacillota</taxon>
        <taxon>Clostridia</taxon>
        <taxon>Lachnospirales</taxon>
        <taxon>Lachnospiraceae</taxon>
        <taxon>Mediterraneibacter</taxon>
    </lineage>
</organism>
<name>A0A5M9I392_9FIRM</name>
<dbReference type="GO" id="GO:0016020">
    <property type="term" value="C:membrane"/>
    <property type="evidence" value="ECO:0007669"/>
    <property type="project" value="InterPro"/>
</dbReference>
<evidence type="ECO:0000256" key="10">
    <source>
        <dbReference type="SAM" id="Phobius"/>
    </source>
</evidence>
<evidence type="ECO:0000256" key="8">
    <source>
        <dbReference type="ARBA" id="ARBA00023136"/>
    </source>
</evidence>
<dbReference type="PANTHER" id="PTHR33695">
    <property type="entry name" value="LIPOPROTEIN SIGNAL PEPTIDASE"/>
    <property type="match status" value="1"/>
</dbReference>
<dbReference type="OrthoDB" id="9810259at2"/>
<dbReference type="GO" id="GO:0006508">
    <property type="term" value="P:proteolysis"/>
    <property type="evidence" value="ECO:0007669"/>
    <property type="project" value="UniProtKB-KW"/>
</dbReference>
<keyword evidence="3" id="KW-0645">Protease</keyword>
<dbReference type="PANTHER" id="PTHR33695:SF1">
    <property type="entry name" value="LIPOPROTEIN SIGNAL PEPTIDASE"/>
    <property type="match status" value="1"/>
</dbReference>
<dbReference type="GO" id="GO:0004190">
    <property type="term" value="F:aspartic-type endopeptidase activity"/>
    <property type="evidence" value="ECO:0007669"/>
    <property type="project" value="UniProtKB-KW"/>
</dbReference>
<evidence type="ECO:0000256" key="7">
    <source>
        <dbReference type="ARBA" id="ARBA00022989"/>
    </source>
</evidence>
<dbReference type="PRINTS" id="PR00781">
    <property type="entry name" value="LIPOSIGPTASE"/>
</dbReference>
<sequence length="170" mass="18438">MKRKWFLIETAGLFAADQLLKTYAEQNLDKKEERRLAGPAVLRRVHNKGMCMGVLDKKPAAVQGLSLAAAVVVTAGQAVSLIHRKGFWKKSGFCLLAAGAWSNTFDRFVRGYVVDYIGFSVENDKAAKITYNLGDFFIAAGAGLLTACAVLRPSKKKDAVSDHSETDGGL</sequence>
<evidence type="ECO:0000313" key="12">
    <source>
        <dbReference type="Proteomes" id="UP000322025"/>
    </source>
</evidence>
<evidence type="ECO:0000256" key="4">
    <source>
        <dbReference type="ARBA" id="ARBA00022692"/>
    </source>
</evidence>